<dbReference type="Proteomes" id="UP000006727">
    <property type="component" value="Chromosome 11"/>
</dbReference>
<dbReference type="EMBL" id="ABEU02000011">
    <property type="protein sequence ID" value="PNR44980.1"/>
    <property type="molecule type" value="Genomic_DNA"/>
</dbReference>
<feature type="region of interest" description="Disordered" evidence="1">
    <location>
        <begin position="1"/>
        <end position="24"/>
    </location>
</feature>
<dbReference type="InParanoid" id="A0A2K1JTY6"/>
<reference evidence="2 4" key="1">
    <citation type="journal article" date="2008" name="Science">
        <title>The Physcomitrella genome reveals evolutionary insights into the conquest of land by plants.</title>
        <authorList>
            <person name="Rensing S."/>
            <person name="Lang D."/>
            <person name="Zimmer A."/>
            <person name="Terry A."/>
            <person name="Salamov A."/>
            <person name="Shapiro H."/>
            <person name="Nishiyama T."/>
            <person name="Perroud P.-F."/>
            <person name="Lindquist E."/>
            <person name="Kamisugi Y."/>
            <person name="Tanahashi T."/>
            <person name="Sakakibara K."/>
            <person name="Fujita T."/>
            <person name="Oishi K."/>
            <person name="Shin-I T."/>
            <person name="Kuroki Y."/>
            <person name="Toyoda A."/>
            <person name="Suzuki Y."/>
            <person name="Hashimoto A."/>
            <person name="Yamaguchi K."/>
            <person name="Sugano A."/>
            <person name="Kohara Y."/>
            <person name="Fujiyama A."/>
            <person name="Anterola A."/>
            <person name="Aoki S."/>
            <person name="Ashton N."/>
            <person name="Barbazuk W.B."/>
            <person name="Barker E."/>
            <person name="Bennetzen J."/>
            <person name="Bezanilla M."/>
            <person name="Blankenship R."/>
            <person name="Cho S.H."/>
            <person name="Dutcher S."/>
            <person name="Estelle M."/>
            <person name="Fawcett J.A."/>
            <person name="Gundlach H."/>
            <person name="Hanada K."/>
            <person name="Heyl A."/>
            <person name="Hicks K.A."/>
            <person name="Hugh J."/>
            <person name="Lohr M."/>
            <person name="Mayer K."/>
            <person name="Melkozernov A."/>
            <person name="Murata T."/>
            <person name="Nelson D."/>
            <person name="Pils B."/>
            <person name="Prigge M."/>
            <person name="Reiss B."/>
            <person name="Renner T."/>
            <person name="Rombauts S."/>
            <person name="Rushton P."/>
            <person name="Sanderfoot A."/>
            <person name="Schween G."/>
            <person name="Shiu S.-H."/>
            <person name="Stueber K."/>
            <person name="Theodoulou F.L."/>
            <person name="Tu H."/>
            <person name="Van de Peer Y."/>
            <person name="Verrier P.J."/>
            <person name="Waters E."/>
            <person name="Wood A."/>
            <person name="Yang L."/>
            <person name="Cove D."/>
            <person name="Cuming A."/>
            <person name="Hasebe M."/>
            <person name="Lucas S."/>
            <person name="Mishler D.B."/>
            <person name="Reski R."/>
            <person name="Grigoriev I."/>
            <person name="Quatrano R.S."/>
            <person name="Boore J.L."/>
        </authorList>
    </citation>
    <scope>NUCLEOTIDE SEQUENCE [LARGE SCALE GENOMIC DNA]</scope>
    <source>
        <strain evidence="3 4">cv. Gransden 2004</strain>
    </source>
</reference>
<dbReference type="AlphaFoldDB" id="A0A2K1JTY6"/>
<evidence type="ECO:0000313" key="3">
    <source>
        <dbReference type="EnsemblPlants" id="PAC:32959185.CDS.1"/>
    </source>
</evidence>
<evidence type="ECO:0000313" key="2">
    <source>
        <dbReference type="EMBL" id="PNR44980.1"/>
    </source>
</evidence>
<evidence type="ECO:0000313" key="4">
    <source>
        <dbReference type="Proteomes" id="UP000006727"/>
    </source>
</evidence>
<gene>
    <name evidence="2" type="ORF">PHYPA_014750</name>
</gene>
<dbReference type="Gramene" id="Pp3c11_8390V3.1">
    <property type="protein sequence ID" value="PAC:32959185.CDS.1"/>
    <property type="gene ID" value="Pp3c11_8390"/>
</dbReference>
<protein>
    <submittedName>
        <fullName evidence="2 3">Uncharacterized protein</fullName>
    </submittedName>
</protein>
<reference evidence="3" key="3">
    <citation type="submission" date="2020-12" db="UniProtKB">
        <authorList>
            <consortium name="EnsemblPlants"/>
        </authorList>
    </citation>
    <scope>IDENTIFICATION</scope>
</reference>
<accession>A0A2K1JTY6</accession>
<organism evidence="2">
    <name type="scientific">Physcomitrium patens</name>
    <name type="common">Spreading-leaved earth moss</name>
    <name type="synonym">Physcomitrella patens</name>
    <dbReference type="NCBI Taxonomy" id="3218"/>
    <lineage>
        <taxon>Eukaryota</taxon>
        <taxon>Viridiplantae</taxon>
        <taxon>Streptophyta</taxon>
        <taxon>Embryophyta</taxon>
        <taxon>Bryophyta</taxon>
        <taxon>Bryophytina</taxon>
        <taxon>Bryopsida</taxon>
        <taxon>Funariidae</taxon>
        <taxon>Funariales</taxon>
        <taxon>Funariaceae</taxon>
        <taxon>Physcomitrium</taxon>
    </lineage>
</organism>
<proteinExistence type="predicted"/>
<keyword evidence="4" id="KW-1185">Reference proteome</keyword>
<sequence>MALQRTRRSQGQLTAAAAPTGVEVPSSPRYFTWSLTFDTIIPLTNIKYQFKLISPLLRPKIKVPKLRLDIQ</sequence>
<dbReference type="EnsemblPlants" id="Pp3c11_8390V3.1">
    <property type="protein sequence ID" value="PAC:32959185.CDS.1"/>
    <property type="gene ID" value="Pp3c11_8390"/>
</dbReference>
<name>A0A2K1JTY6_PHYPA</name>
<reference evidence="2 4" key="2">
    <citation type="journal article" date="2018" name="Plant J.">
        <title>The Physcomitrella patens chromosome-scale assembly reveals moss genome structure and evolution.</title>
        <authorList>
            <person name="Lang D."/>
            <person name="Ullrich K.K."/>
            <person name="Murat F."/>
            <person name="Fuchs J."/>
            <person name="Jenkins J."/>
            <person name="Haas F.B."/>
            <person name="Piednoel M."/>
            <person name="Gundlach H."/>
            <person name="Van Bel M."/>
            <person name="Meyberg R."/>
            <person name="Vives C."/>
            <person name="Morata J."/>
            <person name="Symeonidi A."/>
            <person name="Hiss M."/>
            <person name="Muchero W."/>
            <person name="Kamisugi Y."/>
            <person name="Saleh O."/>
            <person name="Blanc G."/>
            <person name="Decker E.L."/>
            <person name="van Gessel N."/>
            <person name="Grimwood J."/>
            <person name="Hayes R.D."/>
            <person name="Graham S.W."/>
            <person name="Gunter L.E."/>
            <person name="McDaniel S.F."/>
            <person name="Hoernstein S.N.W."/>
            <person name="Larsson A."/>
            <person name="Li F.W."/>
            <person name="Perroud P.F."/>
            <person name="Phillips J."/>
            <person name="Ranjan P."/>
            <person name="Rokshar D.S."/>
            <person name="Rothfels C.J."/>
            <person name="Schneider L."/>
            <person name="Shu S."/>
            <person name="Stevenson D.W."/>
            <person name="Thummler F."/>
            <person name="Tillich M."/>
            <person name="Villarreal Aguilar J.C."/>
            <person name="Widiez T."/>
            <person name="Wong G.K."/>
            <person name="Wymore A."/>
            <person name="Zhang Y."/>
            <person name="Zimmer A.D."/>
            <person name="Quatrano R.S."/>
            <person name="Mayer K.F.X."/>
            <person name="Goodstein D."/>
            <person name="Casacuberta J.M."/>
            <person name="Vandepoele K."/>
            <person name="Reski R."/>
            <person name="Cuming A.C."/>
            <person name="Tuskan G.A."/>
            <person name="Maumus F."/>
            <person name="Salse J."/>
            <person name="Schmutz J."/>
            <person name="Rensing S.A."/>
        </authorList>
    </citation>
    <scope>NUCLEOTIDE SEQUENCE [LARGE SCALE GENOMIC DNA]</scope>
    <source>
        <strain evidence="3 4">cv. Gransden 2004</strain>
    </source>
</reference>
<evidence type="ECO:0000256" key="1">
    <source>
        <dbReference type="SAM" id="MobiDB-lite"/>
    </source>
</evidence>